<feature type="compositionally biased region" description="Basic and acidic residues" evidence="1">
    <location>
        <begin position="115"/>
        <end position="124"/>
    </location>
</feature>
<evidence type="ECO:0000313" key="2">
    <source>
        <dbReference type="EMBL" id="CAB9496765.1"/>
    </source>
</evidence>
<evidence type="ECO:0000256" key="1">
    <source>
        <dbReference type="SAM" id="MobiDB-lite"/>
    </source>
</evidence>
<feature type="region of interest" description="Disordered" evidence="1">
    <location>
        <begin position="320"/>
        <end position="346"/>
    </location>
</feature>
<feature type="region of interest" description="Disordered" evidence="1">
    <location>
        <begin position="947"/>
        <end position="983"/>
    </location>
</feature>
<feature type="region of interest" description="Disordered" evidence="1">
    <location>
        <begin position="363"/>
        <end position="382"/>
    </location>
</feature>
<reference evidence="2" key="1">
    <citation type="submission" date="2020-06" db="EMBL/GenBank/DDBJ databases">
        <authorList>
            <consortium name="Plant Systems Biology data submission"/>
        </authorList>
    </citation>
    <scope>NUCLEOTIDE SEQUENCE</scope>
    <source>
        <strain evidence="2">D6</strain>
    </source>
</reference>
<keyword evidence="3" id="KW-1185">Reference proteome</keyword>
<evidence type="ECO:0000313" key="3">
    <source>
        <dbReference type="Proteomes" id="UP001153069"/>
    </source>
</evidence>
<feature type="compositionally biased region" description="Polar residues" evidence="1">
    <location>
        <begin position="151"/>
        <end position="162"/>
    </location>
</feature>
<feature type="compositionally biased region" description="Low complexity" evidence="1">
    <location>
        <begin position="80"/>
        <end position="92"/>
    </location>
</feature>
<feature type="region of interest" description="Disordered" evidence="1">
    <location>
        <begin position="731"/>
        <end position="870"/>
    </location>
</feature>
<feature type="compositionally biased region" description="Basic and acidic residues" evidence="1">
    <location>
        <begin position="68"/>
        <end position="79"/>
    </location>
</feature>
<sequence length="1069" mass="114943">MHSFVQSRVARCVQNLKEPTGASDVAASRPSDESTITTNTSSTGTLTTYTRIDNPDAQQDFEVQIHTGKTESKEEDHQVQDVTATTTTNATADNDDEDDQGSSEELLGTHVSFSEADKCSCHDSSEEDEDEEREAPENSQDALMAAIAAATSGSKDGATSTHAPRVQQVVPSADQVKTASSTEQPRLVAADLFKNIDDHLSQNQKQSYQEQQQQQAQRQKSSSNNVDTKFLDEMERIFFFTDVVDRSPPPPTMTASTISSSSAMVSQSRSGLCSATDMLAPLWKIPEVVGSKIYNSSLEAYQEVEKTCKEMERTLLFTDVPDGRSKPVQGLQQSVEDQSDSGSDIAIATQGGDTLALSANNSIEETNPTGLPPGANRIPKTRTTSTLTGTAEVVASRSILSNDSNSSLKASSVAPDGELSRVLKNLERNLLFTDLPDVPTRTQSNDNYMYQSPTGSSYSTLGMCQPQVLQRNLFSTDDDGVGRCNADRNGNPTSQSYCMMSQAVLHDEKTPSSADLHRRLEQLMEEARLAQGQPKTKQVVLEHAIDPASAAATVVSASNASEAFTDKATSGALFVWSKDDETTIASQPTISSLVVPEKLDVVPEDAKSSASTLAYSDDIMSNDAVDKGSSDLFSIQDYDTSLLGASTDPECNELNNAAIAPKAGFRSIRAFSSDEKSDTEVRFLVRVKVNESKSNLSGGPPGVENATFASYCTFSEEINHDLAVAQILAEPTSSESISPPQIHGSGDVGTSEVPQADSDETELVGCSNKPSAEQAKEANDSPAHASPQEEGIKDVDSDQQLQQTNQSLEANEEEANSTPEFVSDRPLQSEQEEAVSTPVPVLEDEEDQEDSAVPVSIASRGVSWTSQDDENLDKIMDSTASDTMTVTQSGEDDLAVAEEQSFARSVEVPQTAEDNSTWCDKSFITAADYNGDFGAEQMSVDVFHESLEDEEVDESEVDDEDEDETVGSDSPASQGMKVSASRIAGGGFDGLGAEISDQHESDDYEAAIERRDPPTFRGLKISASYIASGGFDALLAEMDQLETSIDTDLERAQSVLRSPLHKQSVANFT</sequence>
<feature type="region of interest" description="Disordered" evidence="1">
    <location>
        <begin position="202"/>
        <end position="227"/>
    </location>
</feature>
<dbReference type="AlphaFoldDB" id="A0A9N8H2H8"/>
<protein>
    <submittedName>
        <fullName evidence="2">Uncharacterized protein</fullName>
    </submittedName>
</protein>
<proteinExistence type="predicted"/>
<feature type="region of interest" description="Disordered" evidence="1">
    <location>
        <begin position="20"/>
        <end position="50"/>
    </location>
</feature>
<dbReference type="Proteomes" id="UP001153069">
    <property type="component" value="Unassembled WGS sequence"/>
</dbReference>
<organism evidence="2 3">
    <name type="scientific">Seminavis robusta</name>
    <dbReference type="NCBI Taxonomy" id="568900"/>
    <lineage>
        <taxon>Eukaryota</taxon>
        <taxon>Sar</taxon>
        <taxon>Stramenopiles</taxon>
        <taxon>Ochrophyta</taxon>
        <taxon>Bacillariophyta</taxon>
        <taxon>Bacillariophyceae</taxon>
        <taxon>Bacillariophycidae</taxon>
        <taxon>Naviculales</taxon>
        <taxon>Naviculaceae</taxon>
        <taxon>Seminavis</taxon>
    </lineage>
</organism>
<feature type="compositionally biased region" description="Acidic residues" evidence="1">
    <location>
        <begin position="93"/>
        <end position="102"/>
    </location>
</feature>
<dbReference type="EMBL" id="CAICTM010000009">
    <property type="protein sequence ID" value="CAB9496765.1"/>
    <property type="molecule type" value="Genomic_DNA"/>
</dbReference>
<gene>
    <name evidence="2" type="ORF">SEMRO_9_G007310.2</name>
</gene>
<comment type="caution">
    <text evidence="2">The sequence shown here is derived from an EMBL/GenBank/DDBJ whole genome shotgun (WGS) entry which is preliminary data.</text>
</comment>
<feature type="compositionally biased region" description="Acidic residues" evidence="1">
    <location>
        <begin position="125"/>
        <end position="134"/>
    </location>
</feature>
<feature type="compositionally biased region" description="Low complexity" evidence="1">
    <location>
        <begin position="33"/>
        <end position="50"/>
    </location>
</feature>
<feature type="compositionally biased region" description="Polar residues" evidence="1">
    <location>
        <begin position="330"/>
        <end position="342"/>
    </location>
</feature>
<feature type="compositionally biased region" description="Polar residues" evidence="1">
    <location>
        <begin position="798"/>
        <end position="809"/>
    </location>
</feature>
<feature type="compositionally biased region" description="Acidic residues" evidence="1">
    <location>
        <begin position="947"/>
        <end position="966"/>
    </location>
</feature>
<name>A0A9N8H2H8_9STRA</name>
<feature type="compositionally biased region" description="Low complexity" evidence="1">
    <location>
        <begin position="202"/>
        <end position="223"/>
    </location>
</feature>
<feature type="region of interest" description="Disordered" evidence="1">
    <location>
        <begin position="68"/>
        <end position="183"/>
    </location>
</feature>
<accession>A0A9N8H2H8</accession>